<evidence type="ECO:0000313" key="2">
    <source>
        <dbReference type="Proteomes" id="UP001302321"/>
    </source>
</evidence>
<sequence>LRYCQKEFIPSGPEHFTQSQVSHLWSDVEELQKLGILVRDLHVRNYMHGKLVNFSRAWTMYHPCLDINLDSLD</sequence>
<dbReference type="InterPro" id="IPR025213">
    <property type="entry name" value="Sim4_Fta2"/>
</dbReference>
<dbReference type="Proteomes" id="UP001302321">
    <property type="component" value="Unassembled WGS sequence"/>
</dbReference>
<reference evidence="1" key="1">
    <citation type="journal article" date="2023" name="Mol. Phylogenet. Evol.">
        <title>Genome-scale phylogeny and comparative genomics of the fungal order Sordariales.</title>
        <authorList>
            <person name="Hensen N."/>
            <person name="Bonometti L."/>
            <person name="Westerberg I."/>
            <person name="Brannstrom I.O."/>
            <person name="Guillou S."/>
            <person name="Cros-Aarteil S."/>
            <person name="Calhoun S."/>
            <person name="Haridas S."/>
            <person name="Kuo A."/>
            <person name="Mondo S."/>
            <person name="Pangilinan J."/>
            <person name="Riley R."/>
            <person name="LaButti K."/>
            <person name="Andreopoulos B."/>
            <person name="Lipzen A."/>
            <person name="Chen C."/>
            <person name="Yan M."/>
            <person name="Daum C."/>
            <person name="Ng V."/>
            <person name="Clum A."/>
            <person name="Steindorff A."/>
            <person name="Ohm R.A."/>
            <person name="Martin F."/>
            <person name="Silar P."/>
            <person name="Natvig D.O."/>
            <person name="Lalanne C."/>
            <person name="Gautier V."/>
            <person name="Ament-Velasquez S.L."/>
            <person name="Kruys A."/>
            <person name="Hutchinson M.I."/>
            <person name="Powell A.J."/>
            <person name="Barry K."/>
            <person name="Miller A.N."/>
            <person name="Grigoriev I.V."/>
            <person name="Debuchy R."/>
            <person name="Gladieux P."/>
            <person name="Hiltunen Thoren M."/>
            <person name="Johannesson H."/>
        </authorList>
    </citation>
    <scope>NUCLEOTIDE SEQUENCE</scope>
    <source>
        <strain evidence="1">CBS 892.96</strain>
    </source>
</reference>
<reference evidence="1" key="2">
    <citation type="submission" date="2023-05" db="EMBL/GenBank/DDBJ databases">
        <authorList>
            <consortium name="Lawrence Berkeley National Laboratory"/>
            <person name="Steindorff A."/>
            <person name="Hensen N."/>
            <person name="Bonometti L."/>
            <person name="Westerberg I."/>
            <person name="Brannstrom I.O."/>
            <person name="Guillou S."/>
            <person name="Cros-Aarteil S."/>
            <person name="Calhoun S."/>
            <person name="Haridas S."/>
            <person name="Kuo A."/>
            <person name="Mondo S."/>
            <person name="Pangilinan J."/>
            <person name="Riley R."/>
            <person name="Labutti K."/>
            <person name="Andreopoulos B."/>
            <person name="Lipzen A."/>
            <person name="Chen C."/>
            <person name="Yanf M."/>
            <person name="Daum C."/>
            <person name="Ng V."/>
            <person name="Clum A."/>
            <person name="Ohm R."/>
            <person name="Martin F."/>
            <person name="Silar P."/>
            <person name="Natvig D."/>
            <person name="Lalanne C."/>
            <person name="Gautier V."/>
            <person name="Ament-Velasquez S.L."/>
            <person name="Kruys A."/>
            <person name="Hutchinson M.I."/>
            <person name="Powell A.J."/>
            <person name="Barry K."/>
            <person name="Miller A.N."/>
            <person name="Grigoriev I.V."/>
            <person name="Debuchy R."/>
            <person name="Gladieux P."/>
            <person name="Thoren M.H."/>
            <person name="Johannesson H."/>
        </authorList>
    </citation>
    <scope>NUCLEOTIDE SEQUENCE</scope>
    <source>
        <strain evidence="1">CBS 892.96</strain>
    </source>
</reference>
<evidence type="ECO:0000313" key="1">
    <source>
        <dbReference type="EMBL" id="KAK4172837.1"/>
    </source>
</evidence>
<protein>
    <submittedName>
        <fullName evidence="1">Uncharacterized protein</fullName>
    </submittedName>
</protein>
<feature type="non-terminal residue" evidence="1">
    <location>
        <position position="1"/>
    </location>
</feature>
<organism evidence="1 2">
    <name type="scientific">Triangularia setosa</name>
    <dbReference type="NCBI Taxonomy" id="2587417"/>
    <lineage>
        <taxon>Eukaryota</taxon>
        <taxon>Fungi</taxon>
        <taxon>Dikarya</taxon>
        <taxon>Ascomycota</taxon>
        <taxon>Pezizomycotina</taxon>
        <taxon>Sordariomycetes</taxon>
        <taxon>Sordariomycetidae</taxon>
        <taxon>Sordariales</taxon>
        <taxon>Podosporaceae</taxon>
        <taxon>Triangularia</taxon>
    </lineage>
</organism>
<gene>
    <name evidence="1" type="ORF">QBC36DRAFT_196057</name>
</gene>
<dbReference type="Pfam" id="PF13095">
    <property type="entry name" value="FTA2"/>
    <property type="match status" value="1"/>
</dbReference>
<dbReference type="AlphaFoldDB" id="A0AAN7A564"/>
<keyword evidence="2" id="KW-1185">Reference proteome</keyword>
<dbReference type="EMBL" id="MU866389">
    <property type="protein sequence ID" value="KAK4172837.1"/>
    <property type="molecule type" value="Genomic_DNA"/>
</dbReference>
<accession>A0AAN7A564</accession>
<proteinExistence type="predicted"/>
<name>A0AAN7A564_9PEZI</name>
<comment type="caution">
    <text evidence="1">The sequence shown here is derived from an EMBL/GenBank/DDBJ whole genome shotgun (WGS) entry which is preliminary data.</text>
</comment>